<proteinExistence type="predicted"/>
<organism evidence="2 3">
    <name type="scientific">Eumeta variegata</name>
    <name type="common">Bagworm moth</name>
    <name type="synonym">Eumeta japonica</name>
    <dbReference type="NCBI Taxonomy" id="151549"/>
    <lineage>
        <taxon>Eukaryota</taxon>
        <taxon>Metazoa</taxon>
        <taxon>Ecdysozoa</taxon>
        <taxon>Arthropoda</taxon>
        <taxon>Hexapoda</taxon>
        <taxon>Insecta</taxon>
        <taxon>Pterygota</taxon>
        <taxon>Neoptera</taxon>
        <taxon>Endopterygota</taxon>
        <taxon>Lepidoptera</taxon>
        <taxon>Glossata</taxon>
        <taxon>Ditrysia</taxon>
        <taxon>Tineoidea</taxon>
        <taxon>Psychidae</taxon>
        <taxon>Oiketicinae</taxon>
        <taxon>Eumeta</taxon>
    </lineage>
</organism>
<reference evidence="2 3" key="1">
    <citation type="journal article" date="2019" name="Commun. Biol.">
        <title>The bagworm genome reveals a unique fibroin gene that provides high tensile strength.</title>
        <authorList>
            <person name="Kono N."/>
            <person name="Nakamura H."/>
            <person name="Ohtoshi R."/>
            <person name="Tomita M."/>
            <person name="Numata K."/>
            <person name="Arakawa K."/>
        </authorList>
    </citation>
    <scope>NUCLEOTIDE SEQUENCE [LARGE SCALE GENOMIC DNA]</scope>
</reference>
<protein>
    <submittedName>
        <fullName evidence="2">Uncharacterized protein</fullName>
    </submittedName>
</protein>
<evidence type="ECO:0000256" key="1">
    <source>
        <dbReference type="SAM" id="MobiDB-lite"/>
    </source>
</evidence>
<evidence type="ECO:0000313" key="2">
    <source>
        <dbReference type="EMBL" id="GBP97779.1"/>
    </source>
</evidence>
<feature type="compositionally biased region" description="Basic and acidic residues" evidence="1">
    <location>
        <begin position="29"/>
        <end position="39"/>
    </location>
</feature>
<dbReference type="EMBL" id="BGZK01003003">
    <property type="protein sequence ID" value="GBP97779.1"/>
    <property type="molecule type" value="Genomic_DNA"/>
</dbReference>
<evidence type="ECO:0000313" key="3">
    <source>
        <dbReference type="Proteomes" id="UP000299102"/>
    </source>
</evidence>
<dbReference type="Proteomes" id="UP000299102">
    <property type="component" value="Unassembled WGS sequence"/>
</dbReference>
<comment type="caution">
    <text evidence="2">The sequence shown here is derived from an EMBL/GenBank/DDBJ whole genome shotgun (WGS) entry which is preliminary data.</text>
</comment>
<dbReference type="OrthoDB" id="6020705at2759"/>
<accession>A0A4C2AF73</accession>
<keyword evidence="3" id="KW-1185">Reference proteome</keyword>
<sequence length="103" mass="12613">MLQDKIHRLEAQRNATRVMEENQQAKLKQSIEMKTDQENDRKQFEDLEFQYLEEESEWHAYHEELKTEEKLLMQQIEIKRLKCEILKDIRIRQQLQITIANGQ</sequence>
<dbReference type="AlphaFoldDB" id="A0A4C2AF73"/>
<feature type="region of interest" description="Disordered" evidence="1">
    <location>
        <begin position="13"/>
        <end position="39"/>
    </location>
</feature>
<gene>
    <name evidence="2" type="ORF">EVAR_71337_1</name>
</gene>
<name>A0A4C2AF73_EUMVA</name>